<keyword evidence="3 6" id="KW-0119">Carbohydrate metabolism</keyword>
<keyword evidence="9" id="KW-1185">Reference proteome</keyword>
<dbReference type="InterPro" id="IPR006048">
    <property type="entry name" value="A-amylase/branching_C"/>
</dbReference>
<dbReference type="RefSeq" id="WP_012471126.1">
    <property type="nucleotide sequence ID" value="NC_010814.1"/>
</dbReference>
<reference evidence="8 9" key="1">
    <citation type="submission" date="2008-05" db="EMBL/GenBank/DDBJ databases">
        <title>Complete sequence of chromosome of Geobacter lovleyi SZ.</title>
        <authorList>
            <consortium name="US DOE Joint Genome Institute"/>
            <person name="Lucas S."/>
            <person name="Copeland A."/>
            <person name="Lapidus A."/>
            <person name="Glavina del Rio T."/>
            <person name="Dalin E."/>
            <person name="Tice H."/>
            <person name="Bruce D."/>
            <person name="Goodwin L."/>
            <person name="Pitluck S."/>
            <person name="Chertkov O."/>
            <person name="Meincke L."/>
            <person name="Brettin T."/>
            <person name="Detter J.C."/>
            <person name="Han C."/>
            <person name="Tapia R."/>
            <person name="Kuske C.R."/>
            <person name="Schmutz J."/>
            <person name="Larimer F."/>
            <person name="Land M."/>
            <person name="Hauser L."/>
            <person name="Kyrpides N."/>
            <person name="Mikhailova N."/>
            <person name="Sung Y."/>
            <person name="Fletcher K.E."/>
            <person name="Ritalahti K.M."/>
            <person name="Loeffler F.E."/>
            <person name="Richardson P."/>
        </authorList>
    </citation>
    <scope>NUCLEOTIDE SEQUENCE [LARGE SCALE GENOMIC DNA]</scope>
    <source>
        <strain evidence="9">ATCC BAA-1151 / DSM 17278 / SZ</strain>
    </source>
</reference>
<dbReference type="STRING" id="398767.Glov_3095"/>
<dbReference type="EMBL" id="CP001089">
    <property type="protein sequence ID" value="ACD96801.1"/>
    <property type="molecule type" value="Genomic_DNA"/>
</dbReference>
<dbReference type="PRINTS" id="PR00110">
    <property type="entry name" value="ALPHAAMYLASE"/>
</dbReference>
<keyword evidence="2 6" id="KW-0378">Hydrolase</keyword>
<dbReference type="Pfam" id="PF02806">
    <property type="entry name" value="Alpha-amylase_C"/>
    <property type="match status" value="1"/>
</dbReference>
<evidence type="ECO:0000256" key="1">
    <source>
        <dbReference type="ARBA" id="ARBA00008061"/>
    </source>
</evidence>
<evidence type="ECO:0000256" key="5">
    <source>
        <dbReference type="RuleBase" id="RU003615"/>
    </source>
</evidence>
<dbReference type="GO" id="GO:0043169">
    <property type="term" value="F:cation binding"/>
    <property type="evidence" value="ECO:0007669"/>
    <property type="project" value="InterPro"/>
</dbReference>
<keyword evidence="4 6" id="KW-0326">Glycosidase</keyword>
<dbReference type="Gene3D" id="3.20.20.80">
    <property type="entry name" value="Glycosidases"/>
    <property type="match status" value="1"/>
</dbReference>
<dbReference type="CAZy" id="GH13">
    <property type="family name" value="Glycoside Hydrolase Family 13"/>
</dbReference>
<dbReference type="InterPro" id="IPR006046">
    <property type="entry name" value="Alpha_amylase"/>
</dbReference>
<dbReference type="OrthoDB" id="9805159at2"/>
<feature type="domain" description="Glycosyl hydrolase family 13 catalytic" evidence="7">
    <location>
        <begin position="3"/>
        <end position="357"/>
    </location>
</feature>
<proteinExistence type="inferred from homology"/>
<dbReference type="EC" id="3.2.1.1" evidence="6"/>
<evidence type="ECO:0000259" key="7">
    <source>
        <dbReference type="SMART" id="SM00642"/>
    </source>
</evidence>
<dbReference type="SUPFAM" id="SSF51011">
    <property type="entry name" value="Glycosyl hydrolase domain"/>
    <property type="match status" value="1"/>
</dbReference>
<protein>
    <recommendedName>
        <fullName evidence="6">Alpha-amylase</fullName>
        <ecNumber evidence="6">3.2.1.1</ecNumber>
    </recommendedName>
</protein>
<evidence type="ECO:0000313" key="9">
    <source>
        <dbReference type="Proteomes" id="UP000002420"/>
    </source>
</evidence>
<accession>B3E988</accession>
<name>B3E988_TRIL1</name>
<organism evidence="8 9">
    <name type="scientific">Trichlorobacter lovleyi (strain ATCC BAA-1151 / DSM 17278 / SZ)</name>
    <name type="common">Geobacter lovleyi</name>
    <dbReference type="NCBI Taxonomy" id="398767"/>
    <lineage>
        <taxon>Bacteria</taxon>
        <taxon>Pseudomonadati</taxon>
        <taxon>Thermodesulfobacteriota</taxon>
        <taxon>Desulfuromonadia</taxon>
        <taxon>Geobacterales</taxon>
        <taxon>Geobacteraceae</taxon>
        <taxon>Trichlorobacter</taxon>
    </lineage>
</organism>
<dbReference type="Pfam" id="PF00128">
    <property type="entry name" value="Alpha-amylase"/>
    <property type="match status" value="1"/>
</dbReference>
<sequence length="441" mass="50588">MYDVILHAFDWRYKDNEVNAQRIGDMGFGAVLFPPPLYSDENGQEWWQRYQPRDYRVIRSYLGRKADLKRAVDALKKCGVRAYADVVFNHMANENRRDRFNFPGEAVLQRYSSAEEGAGFKDDCLYGNLNEGLFSPDEFNKLGEIKNYNDPWEVEEGSLGGLPDLEFCDKVVQQQRECLSALNGLGFSGYRIDALKHLPVAHLEAVFETEGMQDKFVFGEVLTFNDNQEATFLWPVMKTTDFPCYDFVLQETLRKAFAPSGSMRELVDPAAFGQALPWYRAVTVAVTHDIPNNDGFRGVLLEPQDEYLAHVYLMGRDGGVPLVYSDNNQSAGRYPEDRDRWADAWQRHDIAAMIRFHNAVHGMPQRALYEADGFLVFARGDRGIVAINKTNKWQHPVIWTRGMRQGKYRCQIHGHEMNVTGDTFVFAIPPREAQMWLYSGD</sequence>
<dbReference type="HOGENOM" id="CLU_029247_2_0_7"/>
<evidence type="ECO:0000256" key="3">
    <source>
        <dbReference type="ARBA" id="ARBA00023277"/>
    </source>
</evidence>
<evidence type="ECO:0000313" key="8">
    <source>
        <dbReference type="EMBL" id="ACD96801.1"/>
    </source>
</evidence>
<evidence type="ECO:0000256" key="2">
    <source>
        <dbReference type="ARBA" id="ARBA00022801"/>
    </source>
</evidence>
<dbReference type="InterPro" id="IPR017853">
    <property type="entry name" value="GH"/>
</dbReference>
<dbReference type="GO" id="GO:0005975">
    <property type="term" value="P:carbohydrate metabolic process"/>
    <property type="evidence" value="ECO:0007669"/>
    <property type="project" value="InterPro"/>
</dbReference>
<dbReference type="SUPFAM" id="SSF51445">
    <property type="entry name" value="(Trans)glycosidases"/>
    <property type="match status" value="1"/>
</dbReference>
<comment type="similarity">
    <text evidence="1 5">Belongs to the glycosyl hydrolase 13 family.</text>
</comment>
<dbReference type="Proteomes" id="UP000002420">
    <property type="component" value="Chromosome"/>
</dbReference>
<dbReference type="AlphaFoldDB" id="B3E988"/>
<dbReference type="GO" id="GO:0004556">
    <property type="term" value="F:alpha-amylase activity"/>
    <property type="evidence" value="ECO:0007669"/>
    <property type="project" value="UniProtKB-UniRule"/>
</dbReference>
<dbReference type="SMART" id="SM00642">
    <property type="entry name" value="Aamy"/>
    <property type="match status" value="1"/>
</dbReference>
<dbReference type="eggNOG" id="COG0366">
    <property type="taxonomic scope" value="Bacteria"/>
</dbReference>
<dbReference type="CDD" id="cd11315">
    <property type="entry name" value="AmyAc_bac1_AmyA"/>
    <property type="match status" value="1"/>
</dbReference>
<dbReference type="KEGG" id="glo:Glov_3095"/>
<dbReference type="InterPro" id="IPR006047">
    <property type="entry name" value="GH13_cat_dom"/>
</dbReference>
<comment type="catalytic activity">
    <reaction evidence="6">
        <text>Endohydrolysis of (1-&gt;4)-alpha-D-glucosidic linkages in polysaccharides containing three or more (1-&gt;4)-alpha-linked D-glucose units.</text>
        <dbReference type="EC" id="3.2.1.1"/>
    </reaction>
</comment>
<dbReference type="PANTHER" id="PTHR43447">
    <property type="entry name" value="ALPHA-AMYLASE"/>
    <property type="match status" value="1"/>
</dbReference>
<evidence type="ECO:0000256" key="4">
    <source>
        <dbReference type="ARBA" id="ARBA00023295"/>
    </source>
</evidence>
<evidence type="ECO:0000256" key="6">
    <source>
        <dbReference type="RuleBase" id="RU361134"/>
    </source>
</evidence>
<gene>
    <name evidence="8" type="ordered locus">Glov_3095</name>
</gene>